<dbReference type="Gene3D" id="2.60.120.1440">
    <property type="match status" value="1"/>
</dbReference>
<keyword evidence="1" id="KW-0472">Membrane</keyword>
<keyword evidence="4" id="KW-1185">Reference proteome</keyword>
<dbReference type="GO" id="GO:0016989">
    <property type="term" value="F:sigma factor antagonist activity"/>
    <property type="evidence" value="ECO:0007669"/>
    <property type="project" value="TreeGrafter"/>
</dbReference>
<comment type="caution">
    <text evidence="3">The sequence shown here is derived from an EMBL/GenBank/DDBJ whole genome shotgun (WGS) entry which is preliminary data.</text>
</comment>
<dbReference type="Pfam" id="PF04773">
    <property type="entry name" value="FecR"/>
    <property type="match status" value="1"/>
</dbReference>
<reference evidence="3" key="1">
    <citation type="submission" date="2018-02" db="EMBL/GenBank/DDBJ databases">
        <authorList>
            <person name="Vasarhelyi B.M."/>
            <person name="Deshmukh S."/>
            <person name="Balint B."/>
            <person name="Kukolya J."/>
        </authorList>
    </citation>
    <scope>NUCLEOTIDE SEQUENCE</scope>
    <source>
        <strain evidence="3">KB22</strain>
    </source>
</reference>
<organism evidence="3 4">
    <name type="scientific">Sphingobacterium hungaricum</name>
    <dbReference type="NCBI Taxonomy" id="2082723"/>
    <lineage>
        <taxon>Bacteria</taxon>
        <taxon>Pseudomonadati</taxon>
        <taxon>Bacteroidota</taxon>
        <taxon>Sphingobacteriia</taxon>
        <taxon>Sphingobacteriales</taxon>
        <taxon>Sphingobacteriaceae</taxon>
        <taxon>Sphingobacterium</taxon>
    </lineage>
</organism>
<dbReference type="RefSeq" id="WP_196936278.1">
    <property type="nucleotide sequence ID" value="NZ_MU158698.1"/>
</dbReference>
<name>A0A928YQP1_9SPHI</name>
<accession>A0A928YQP1</accession>
<dbReference type="InterPro" id="IPR006860">
    <property type="entry name" value="FecR"/>
</dbReference>
<keyword evidence="1" id="KW-1133">Transmembrane helix</keyword>
<protein>
    <recommendedName>
        <fullName evidence="2">FecR protein domain-containing protein</fullName>
    </recommendedName>
</protein>
<sequence>MNKDQVEKFLSNKCTYDECLEMASYFEKDTEALDALALFEELGEEKLNFSLEADKEKFLNDLFPTDQPAKRKPWIPYLSYVAVLFILLFSYLTFSPNSTLKFINESHTFSNYSSTNKLFYFPDSSYVLLAPQSVVNYADDYAEKRIVNQLSGKGIYSVRKNQSNAFRVVSKGIETKAIGTVFTVNELSENSIQIKLLEGKIVVEDVERAKTGQIFLDTDHSLLINPKTFSYTIEGKQKSSSGKHWKFDQEESEILGVLSTVEWSNSEVKFLKIENQELFHVIETVFGIAVIAKDDSILHGNFTGSLYRGDDIETLIGNFCQLNNCSFQMNENMIEITKN</sequence>
<dbReference type="AlphaFoldDB" id="A0A928YQP1"/>
<evidence type="ECO:0000313" key="3">
    <source>
        <dbReference type="EMBL" id="MBE8714461.1"/>
    </source>
</evidence>
<gene>
    <name evidence="3" type="ORF">C4F49_12285</name>
</gene>
<feature type="domain" description="FecR protein" evidence="2">
    <location>
        <begin position="119"/>
        <end position="201"/>
    </location>
</feature>
<evidence type="ECO:0000256" key="1">
    <source>
        <dbReference type="SAM" id="Phobius"/>
    </source>
</evidence>
<evidence type="ECO:0000313" key="4">
    <source>
        <dbReference type="Proteomes" id="UP000616201"/>
    </source>
</evidence>
<dbReference type="Proteomes" id="UP000616201">
    <property type="component" value="Unassembled WGS sequence"/>
</dbReference>
<feature type="transmembrane region" description="Helical" evidence="1">
    <location>
        <begin position="74"/>
        <end position="94"/>
    </location>
</feature>
<keyword evidence="1" id="KW-0812">Transmembrane</keyword>
<dbReference type="PANTHER" id="PTHR30273">
    <property type="entry name" value="PERIPLASMIC SIGNAL SENSOR AND SIGMA FACTOR ACTIVATOR FECR-RELATED"/>
    <property type="match status" value="1"/>
</dbReference>
<dbReference type="Gene3D" id="3.55.50.30">
    <property type="match status" value="1"/>
</dbReference>
<evidence type="ECO:0000259" key="2">
    <source>
        <dbReference type="Pfam" id="PF04773"/>
    </source>
</evidence>
<dbReference type="PANTHER" id="PTHR30273:SF2">
    <property type="entry name" value="PROTEIN FECR"/>
    <property type="match status" value="1"/>
</dbReference>
<proteinExistence type="predicted"/>
<dbReference type="EMBL" id="PRDK01000006">
    <property type="protein sequence ID" value="MBE8714461.1"/>
    <property type="molecule type" value="Genomic_DNA"/>
</dbReference>
<dbReference type="InterPro" id="IPR012373">
    <property type="entry name" value="Ferrdict_sens_TM"/>
</dbReference>